<feature type="domain" description="Beta-lactamase-related" evidence="3">
    <location>
        <begin position="221"/>
        <end position="543"/>
    </location>
</feature>
<comment type="subcellular location">
    <subcellularLocation>
        <location evidence="1">Membrane</location>
    </subcellularLocation>
</comment>
<dbReference type="SUPFAM" id="SSF56601">
    <property type="entry name" value="beta-lactamase/transpeptidase-like"/>
    <property type="match status" value="1"/>
</dbReference>
<gene>
    <name evidence="4" type="ORF">GCM10011531_27100</name>
</gene>
<evidence type="ECO:0000256" key="2">
    <source>
        <dbReference type="ARBA" id="ARBA00023136"/>
    </source>
</evidence>
<dbReference type="InterPro" id="IPR050491">
    <property type="entry name" value="AmpC-like"/>
</dbReference>
<protein>
    <recommendedName>
        <fullName evidence="3">Beta-lactamase-related domain-containing protein</fullName>
    </recommendedName>
</protein>
<evidence type="ECO:0000313" key="5">
    <source>
        <dbReference type="Proteomes" id="UP000598120"/>
    </source>
</evidence>
<dbReference type="InterPro" id="IPR029068">
    <property type="entry name" value="Glyas_Bleomycin-R_OHBP_Dase"/>
</dbReference>
<dbReference type="Pfam" id="PF00144">
    <property type="entry name" value="Beta-lactamase"/>
    <property type="match status" value="1"/>
</dbReference>
<accession>A0A8J2TUB7</accession>
<dbReference type="Gene3D" id="3.40.710.10">
    <property type="entry name" value="DD-peptidase/beta-lactamase superfamily"/>
    <property type="match status" value="1"/>
</dbReference>
<evidence type="ECO:0000259" key="3">
    <source>
        <dbReference type="Pfam" id="PF00144"/>
    </source>
</evidence>
<keyword evidence="2" id="KW-0472">Membrane</keyword>
<evidence type="ECO:0000313" key="4">
    <source>
        <dbReference type="EMBL" id="GFZ93765.1"/>
    </source>
</evidence>
<evidence type="ECO:0000256" key="1">
    <source>
        <dbReference type="ARBA" id="ARBA00004370"/>
    </source>
</evidence>
<dbReference type="PANTHER" id="PTHR46825:SF11">
    <property type="entry name" value="PENICILLIN-BINDING PROTEIN 4"/>
    <property type="match status" value="1"/>
</dbReference>
<dbReference type="RefSeq" id="WP_188606945.1">
    <property type="nucleotide sequence ID" value="NZ_BMIC01000009.1"/>
</dbReference>
<dbReference type="GO" id="GO:0016020">
    <property type="term" value="C:membrane"/>
    <property type="evidence" value="ECO:0007669"/>
    <property type="project" value="UniProtKB-SubCell"/>
</dbReference>
<sequence>MIIKKLYHIFFMANNLKESKSFYSEVLGLDIKFDFSQNRLLAFKIGYEEPSYTIKSYIISIVFLLFSFHFVIAQNNIEPFVWPESPASNVFQDFVKAFNSREENELERFVKKHYALDKTESINEKVELWMDLYYRYGPITVHSISINKPYDLEVWVKGDITEIWFAPEFILNEETNKIKAVGLLEGEQPDKVVNFPVNETQFISNIENYLEENEKAGLFQGSILIKKDEKPILNKAYGYSNIDSKVKNQVDTRMRISSITKPITIVACLQLVQNGVLDLETPISEYLKELPSHIANKLTLKSMINHTSSYELDNIDGFREALEKTKSMEEVYQLHLDYLPKWENYKNFQPSGKFDYSNDSFDLIAIIIEKVTGIKFENYLNEYVFKIANMKNTSYENNNLSTPYRYDLKQKGLANYDSKYPFSLGKISGAGGLKSTTEDLSNFFSTLYKTNKLLDLPYKSLMFSIFQQNGASSNPDIGDSLIKNINNIGNVKVRNGRSFGFSISYDSNLNIGHNGTSIGNSAELRYFPNSDYLMIVLCNNRSGAQNFYNFFKNNLPRKL</sequence>
<dbReference type="SUPFAM" id="SSF54593">
    <property type="entry name" value="Glyoxalase/Bleomycin resistance protein/Dihydroxybiphenyl dioxygenase"/>
    <property type="match status" value="1"/>
</dbReference>
<keyword evidence="5" id="KW-1185">Reference proteome</keyword>
<dbReference type="AlphaFoldDB" id="A0A8J2TUB7"/>
<proteinExistence type="predicted"/>
<comment type="caution">
    <text evidence="4">The sequence shown here is derived from an EMBL/GenBank/DDBJ whole genome shotgun (WGS) entry which is preliminary data.</text>
</comment>
<reference evidence="4 5" key="1">
    <citation type="journal article" date="2014" name="Int. J. Syst. Evol. Microbiol.">
        <title>Complete genome sequence of Corynebacterium casei LMG S-19264T (=DSM 44701T), isolated from a smear-ripened cheese.</title>
        <authorList>
            <consortium name="US DOE Joint Genome Institute (JGI-PGF)"/>
            <person name="Walter F."/>
            <person name="Albersmeier A."/>
            <person name="Kalinowski J."/>
            <person name="Ruckert C."/>
        </authorList>
    </citation>
    <scope>NUCLEOTIDE SEQUENCE [LARGE SCALE GENOMIC DNA]</scope>
    <source>
        <strain evidence="4 5">CGMCC 1.15295</strain>
    </source>
</reference>
<dbReference type="InterPro" id="IPR012338">
    <property type="entry name" value="Beta-lactam/transpept-like"/>
</dbReference>
<organism evidence="4 5">
    <name type="scientific">Aquaticitalea lipolytica</name>
    <dbReference type="NCBI Taxonomy" id="1247562"/>
    <lineage>
        <taxon>Bacteria</taxon>
        <taxon>Pseudomonadati</taxon>
        <taxon>Bacteroidota</taxon>
        <taxon>Flavobacteriia</taxon>
        <taxon>Flavobacteriales</taxon>
        <taxon>Flavobacteriaceae</taxon>
        <taxon>Aquaticitalea</taxon>
    </lineage>
</organism>
<name>A0A8J2TUB7_9FLAO</name>
<dbReference type="InterPro" id="IPR001466">
    <property type="entry name" value="Beta-lactam-related"/>
</dbReference>
<dbReference type="EMBL" id="BMIC01000009">
    <property type="protein sequence ID" value="GFZ93765.1"/>
    <property type="molecule type" value="Genomic_DNA"/>
</dbReference>
<dbReference type="Proteomes" id="UP000598120">
    <property type="component" value="Unassembled WGS sequence"/>
</dbReference>
<dbReference type="PANTHER" id="PTHR46825">
    <property type="entry name" value="D-ALANYL-D-ALANINE-CARBOXYPEPTIDASE/ENDOPEPTIDASE AMPH"/>
    <property type="match status" value="1"/>
</dbReference>